<reference evidence="2 3" key="1">
    <citation type="journal article" date="2013" name="PLoS Genet.">
        <title>The genome and development-dependent transcriptomes of Pyronema confluens: a window into fungal evolution.</title>
        <authorList>
            <person name="Traeger S."/>
            <person name="Altegoer F."/>
            <person name="Freitag M."/>
            <person name="Gabaldon T."/>
            <person name="Kempken F."/>
            <person name="Kumar A."/>
            <person name="Marcet-Houben M."/>
            <person name="Poggeler S."/>
            <person name="Stajich J.E."/>
            <person name="Nowrousian M."/>
        </authorList>
    </citation>
    <scope>NUCLEOTIDE SEQUENCE [LARGE SCALE GENOMIC DNA]</scope>
    <source>
        <strain evidence="3">CBS 100304</strain>
        <tissue evidence="2">Vegetative mycelium</tissue>
    </source>
</reference>
<organism evidence="2 3">
    <name type="scientific">Pyronema omphalodes (strain CBS 100304)</name>
    <name type="common">Pyronema confluens</name>
    <dbReference type="NCBI Taxonomy" id="1076935"/>
    <lineage>
        <taxon>Eukaryota</taxon>
        <taxon>Fungi</taxon>
        <taxon>Dikarya</taxon>
        <taxon>Ascomycota</taxon>
        <taxon>Pezizomycotina</taxon>
        <taxon>Pezizomycetes</taxon>
        <taxon>Pezizales</taxon>
        <taxon>Pyronemataceae</taxon>
        <taxon>Pyronema</taxon>
    </lineage>
</organism>
<keyword evidence="1" id="KW-1133">Transmembrane helix</keyword>
<proteinExistence type="predicted"/>
<dbReference type="Proteomes" id="UP000018144">
    <property type="component" value="Unassembled WGS sequence"/>
</dbReference>
<keyword evidence="1" id="KW-0812">Transmembrane</keyword>
<dbReference type="AlphaFoldDB" id="U4LPA2"/>
<accession>U4LPA2</accession>
<keyword evidence="1" id="KW-0472">Membrane</keyword>
<gene>
    <name evidence="2" type="ORF">PCON_02249</name>
</gene>
<evidence type="ECO:0000256" key="1">
    <source>
        <dbReference type="SAM" id="Phobius"/>
    </source>
</evidence>
<name>U4LPA2_PYROM</name>
<dbReference type="EMBL" id="HF936260">
    <property type="protein sequence ID" value="CCX33986.1"/>
    <property type="molecule type" value="Genomic_DNA"/>
</dbReference>
<protein>
    <submittedName>
        <fullName evidence="2">Uncharacterized protein</fullName>
    </submittedName>
</protein>
<keyword evidence="3" id="KW-1185">Reference proteome</keyword>
<feature type="transmembrane region" description="Helical" evidence="1">
    <location>
        <begin position="23"/>
        <end position="43"/>
    </location>
</feature>
<evidence type="ECO:0000313" key="2">
    <source>
        <dbReference type="EMBL" id="CCX33986.1"/>
    </source>
</evidence>
<sequence length="100" mass="10479">MPTTAKIETMPASQYDKTSGATWLFRVISSTMQISILGVLIWIGATLKSIEMGFGLEEGYGRAGVRVFSAPVMAVNITNTPTMAVVGTPAVSVIATKGLA</sequence>
<evidence type="ECO:0000313" key="3">
    <source>
        <dbReference type="Proteomes" id="UP000018144"/>
    </source>
</evidence>